<accession>A0A7T5EMI5</accession>
<keyword evidence="8" id="KW-0413">Isomerase</keyword>
<reference evidence="12" key="2">
    <citation type="submission" date="2021-04" db="EMBL/GenBank/DDBJ databases">
        <title>Brevibacillus composti FJAT-54423, complete genome.</title>
        <authorList>
            <person name="Tang R."/>
        </authorList>
    </citation>
    <scope>NUCLEOTIDE SEQUENCE</scope>
    <source>
        <strain evidence="12">FJAT-54424</strain>
    </source>
</reference>
<keyword evidence="14" id="KW-1185">Reference proteome</keyword>
<keyword evidence="9" id="KW-0627">Porphyrin biosynthesis</keyword>
<evidence type="ECO:0000256" key="5">
    <source>
        <dbReference type="ARBA" id="ARBA00012143"/>
    </source>
</evidence>
<comment type="cofactor">
    <cofactor evidence="2">
        <name>pyridoxal 5'-phosphate</name>
        <dbReference type="ChEBI" id="CHEBI:597326"/>
    </cofactor>
</comment>
<evidence type="ECO:0000313" key="13">
    <source>
        <dbReference type="Proteomes" id="UP000595847"/>
    </source>
</evidence>
<proteinExistence type="inferred from homology"/>
<evidence type="ECO:0000256" key="1">
    <source>
        <dbReference type="ARBA" id="ARBA00001579"/>
    </source>
</evidence>
<dbReference type="CDD" id="cd00610">
    <property type="entry name" value="OAT_like"/>
    <property type="match status" value="1"/>
</dbReference>
<comment type="catalytic activity">
    <reaction evidence="1">
        <text>(S)-4-amino-5-oxopentanoate = 5-aminolevulinate</text>
        <dbReference type="Rhea" id="RHEA:14265"/>
        <dbReference type="ChEBI" id="CHEBI:57501"/>
        <dbReference type="ChEBI" id="CHEBI:356416"/>
        <dbReference type="EC" id="5.4.3.8"/>
    </reaction>
</comment>
<gene>
    <name evidence="11" type="ORF">JD108_05190</name>
    <name evidence="12" type="ORF">KDJ56_04870</name>
</gene>
<evidence type="ECO:0000256" key="7">
    <source>
        <dbReference type="ARBA" id="ARBA00022898"/>
    </source>
</evidence>
<dbReference type="KEGG" id="bcop:JD108_05190"/>
<evidence type="ECO:0000256" key="10">
    <source>
        <dbReference type="RuleBase" id="RU003560"/>
    </source>
</evidence>
<dbReference type="InterPro" id="IPR015424">
    <property type="entry name" value="PyrdxlP-dep_Trfase"/>
</dbReference>
<name>A0A7T5EMI5_9BACL</name>
<evidence type="ECO:0000256" key="4">
    <source>
        <dbReference type="ARBA" id="ARBA00008981"/>
    </source>
</evidence>
<dbReference type="InterPro" id="IPR015421">
    <property type="entry name" value="PyrdxlP-dep_Trfase_major"/>
</dbReference>
<evidence type="ECO:0000313" key="14">
    <source>
        <dbReference type="Proteomes" id="UP000677234"/>
    </source>
</evidence>
<dbReference type="InterPro" id="IPR015422">
    <property type="entry name" value="PyrdxlP-dep_Trfase_small"/>
</dbReference>
<dbReference type="Gene3D" id="3.90.1150.10">
    <property type="entry name" value="Aspartate Aminotransferase, domain 1"/>
    <property type="match status" value="1"/>
</dbReference>
<dbReference type="SUPFAM" id="SSF53383">
    <property type="entry name" value="PLP-dependent transferases"/>
    <property type="match status" value="1"/>
</dbReference>
<keyword evidence="11" id="KW-0032">Aminotransferase</keyword>
<dbReference type="GO" id="GO:0006779">
    <property type="term" value="P:porphyrin-containing compound biosynthetic process"/>
    <property type="evidence" value="ECO:0007669"/>
    <property type="project" value="UniProtKB-KW"/>
</dbReference>
<sequence length="448" mass="48580">MLLQTVFQEAEEAYRKRTERSREAHAAAQKVMPGGDTRTIAFFKPYPLTVSRGSGPRIYDADGCEYLDFLNNYTAMIHGHAHPFILEKVQAAITLGTGYAAAIAEQRELAEILCGRIPGMDQVRFCNSGTEATMFALRAARAYTGRPAVIKMEGGYHGTHDAVEFSIAPGAERDSRQPGWTPIPDTKGVPESVARDVYVAPFNDPAAVEEILRQKGEEVAAILVEPVMGVAGVIPPLPGYLAELRRLADQYGVLLVFDEVQTLRLDLGGAQRKFGVTPDLTAIGKIIGGGFPVGAFGGRAEIMAQFDPNQSGCLSQSGTFNGNRATMAAGIASMTLLDERAIARLDLLGERLEAGMRAAIGRYAVPASVNRIGSMLNLHFTERPPVDYASTHSPYKELSKLVHLELLNRGVFTAPRGMWNLSTVMEETDIDQAVDAFADVMAKVSRHL</sequence>
<organism evidence="11 13">
    <name type="scientific">Brevibacillus composti</name>
    <dbReference type="NCBI Taxonomy" id="2796470"/>
    <lineage>
        <taxon>Bacteria</taxon>
        <taxon>Bacillati</taxon>
        <taxon>Bacillota</taxon>
        <taxon>Bacilli</taxon>
        <taxon>Bacillales</taxon>
        <taxon>Paenibacillaceae</taxon>
        <taxon>Brevibacillus</taxon>
    </lineage>
</organism>
<dbReference type="EMBL" id="CP073708">
    <property type="protein sequence ID" value="QUO42348.1"/>
    <property type="molecule type" value="Genomic_DNA"/>
</dbReference>
<dbReference type="Pfam" id="PF00202">
    <property type="entry name" value="Aminotran_3"/>
    <property type="match status" value="1"/>
</dbReference>
<dbReference type="PANTHER" id="PTHR43713">
    <property type="entry name" value="GLUTAMATE-1-SEMIALDEHYDE 2,1-AMINOMUTASE"/>
    <property type="match status" value="1"/>
</dbReference>
<evidence type="ECO:0000313" key="11">
    <source>
        <dbReference type="EMBL" id="QQE75322.1"/>
    </source>
</evidence>
<dbReference type="Gene3D" id="3.40.640.10">
    <property type="entry name" value="Type I PLP-dependent aspartate aminotransferase-like (Major domain)"/>
    <property type="match status" value="1"/>
</dbReference>
<protein>
    <recommendedName>
        <fullName evidence="5">glutamate-1-semialdehyde 2,1-aminomutase</fullName>
        <ecNumber evidence="5">5.4.3.8</ecNumber>
    </recommendedName>
</protein>
<dbReference type="InterPro" id="IPR005814">
    <property type="entry name" value="Aminotrans_3"/>
</dbReference>
<dbReference type="EC" id="5.4.3.8" evidence="5"/>
<keyword evidence="6" id="KW-0963">Cytoplasm</keyword>
<dbReference type="GO" id="GO:0030170">
    <property type="term" value="F:pyridoxal phosphate binding"/>
    <property type="evidence" value="ECO:0007669"/>
    <property type="project" value="InterPro"/>
</dbReference>
<evidence type="ECO:0000256" key="3">
    <source>
        <dbReference type="ARBA" id="ARBA00004819"/>
    </source>
</evidence>
<evidence type="ECO:0000256" key="2">
    <source>
        <dbReference type="ARBA" id="ARBA00001933"/>
    </source>
</evidence>
<comment type="similarity">
    <text evidence="4">Belongs to the class-III pyridoxal-phosphate-dependent aminotransferase family. HemL subfamily.</text>
</comment>
<evidence type="ECO:0000256" key="6">
    <source>
        <dbReference type="ARBA" id="ARBA00022490"/>
    </source>
</evidence>
<evidence type="ECO:0000256" key="9">
    <source>
        <dbReference type="ARBA" id="ARBA00023244"/>
    </source>
</evidence>
<dbReference type="PANTHER" id="PTHR43713:SF3">
    <property type="entry name" value="GLUTAMATE-1-SEMIALDEHYDE 2,1-AMINOMUTASE 1, CHLOROPLASTIC-RELATED"/>
    <property type="match status" value="1"/>
</dbReference>
<dbReference type="GO" id="GO:0042286">
    <property type="term" value="F:glutamate-1-semialdehyde 2,1-aminomutase activity"/>
    <property type="evidence" value="ECO:0007669"/>
    <property type="project" value="UniProtKB-EC"/>
</dbReference>
<dbReference type="EMBL" id="CP066308">
    <property type="protein sequence ID" value="QQE75322.1"/>
    <property type="molecule type" value="Genomic_DNA"/>
</dbReference>
<evidence type="ECO:0000256" key="8">
    <source>
        <dbReference type="ARBA" id="ARBA00023235"/>
    </source>
</evidence>
<reference evidence="11 13" key="1">
    <citation type="submission" date="2020-12" db="EMBL/GenBank/DDBJ databases">
        <title>strain FJAT-54423T represents a novel species of the genus Brevibacillus.</title>
        <authorList>
            <person name="Tang R."/>
        </authorList>
    </citation>
    <scope>NUCLEOTIDE SEQUENCE [LARGE SCALE GENOMIC DNA]</scope>
    <source>
        <strain evidence="11 13">FJAT-54423</strain>
    </source>
</reference>
<dbReference type="Proteomes" id="UP000595847">
    <property type="component" value="Chromosome"/>
</dbReference>
<keyword evidence="11" id="KW-0808">Transferase</keyword>
<comment type="pathway">
    <text evidence="3">Porphyrin-containing compound metabolism; protoporphyrin-IX biosynthesis; 5-aminolevulinate from L-glutamyl-tRNA(Glu): step 2/2.</text>
</comment>
<dbReference type="Proteomes" id="UP000677234">
    <property type="component" value="Chromosome"/>
</dbReference>
<evidence type="ECO:0000313" key="12">
    <source>
        <dbReference type="EMBL" id="QUO42348.1"/>
    </source>
</evidence>
<keyword evidence="7 10" id="KW-0663">Pyridoxal phosphate</keyword>
<dbReference type="RefSeq" id="WP_198828851.1">
    <property type="nucleotide sequence ID" value="NZ_CP066308.1"/>
</dbReference>
<dbReference type="GO" id="GO:0008483">
    <property type="term" value="F:transaminase activity"/>
    <property type="evidence" value="ECO:0007669"/>
    <property type="project" value="UniProtKB-KW"/>
</dbReference>
<dbReference type="AlphaFoldDB" id="A0A7T5EMI5"/>
<dbReference type="FunFam" id="3.40.640.10:FF:000021">
    <property type="entry name" value="Glutamate-1-semialdehyde 2,1-aminomutase"/>
    <property type="match status" value="1"/>
</dbReference>